<reference evidence="8 9" key="1">
    <citation type="submission" date="2018-03" db="EMBL/GenBank/DDBJ databases">
        <title>Draft Genome Sequences of the Obligatory Marine Myxobacteria Enhygromyxa salina SWB005.</title>
        <authorList>
            <person name="Poehlein A."/>
            <person name="Moghaddam J.A."/>
            <person name="Harms H."/>
            <person name="Alanjari M."/>
            <person name="Koenig G.M."/>
            <person name="Daniel R."/>
            <person name="Schaeberle T.F."/>
        </authorList>
    </citation>
    <scope>NUCLEOTIDE SEQUENCE [LARGE SCALE GENOMIC DNA]</scope>
    <source>
        <strain evidence="8 9">SWB005</strain>
    </source>
</reference>
<accession>A0A2S9XK14</accession>
<dbReference type="SUPFAM" id="SSF53901">
    <property type="entry name" value="Thiolase-like"/>
    <property type="match status" value="2"/>
</dbReference>
<organism evidence="8 9">
    <name type="scientific">Enhygromyxa salina</name>
    <dbReference type="NCBI Taxonomy" id="215803"/>
    <lineage>
        <taxon>Bacteria</taxon>
        <taxon>Pseudomonadati</taxon>
        <taxon>Myxococcota</taxon>
        <taxon>Polyangia</taxon>
        <taxon>Nannocystales</taxon>
        <taxon>Nannocystaceae</taxon>
        <taxon>Enhygromyxa</taxon>
    </lineage>
</organism>
<dbReference type="InterPro" id="IPR020617">
    <property type="entry name" value="Thiolase_C"/>
</dbReference>
<sequence>MSEAMIFDAVRTPRGKGKSSGSLYTVRPVDLLATTLRAIRDRNELDAAEVDDVIAGCVTQTSEQGSCIARFAALTAGYPLVTSGVTLNRFCASGLEACNQAAAMVAAGYEDLVIGGGVESMSRVPMGSDGGAIWDPQTQWEVGSVPQGVSADLLATLRGFSREDVDGFALASQQKCAAAIERGSFDKSLVPVTDRNGLTILAKDEYPRPSTTMEALAKLTPSFELMGRQFGLDALTKPVYPQVERIDHVHHAGNASGIVDGAAAILFGSRAKGESLGLTPRAKIKALATIGSEPILMLDGPIPVTRKVLKRAGMSIEDIDLFEVNEAFAAVPMAYIQEFDIDPAKVNVNGGAIALGHPLGATGCMLLGTLLDALEEHDKRVGLVTLCIGGGMGVATIIERV</sequence>
<feature type="active site" description="Proton acceptor" evidence="4">
    <location>
        <position position="357"/>
    </location>
</feature>
<dbReference type="InterPro" id="IPR020613">
    <property type="entry name" value="Thiolase_CS"/>
</dbReference>
<dbReference type="Proteomes" id="UP000237968">
    <property type="component" value="Unassembled WGS sequence"/>
</dbReference>
<evidence type="ECO:0000256" key="2">
    <source>
        <dbReference type="ARBA" id="ARBA00022679"/>
    </source>
</evidence>
<dbReference type="CDD" id="cd00751">
    <property type="entry name" value="thiolase"/>
    <property type="match status" value="1"/>
</dbReference>
<evidence type="ECO:0000259" key="6">
    <source>
        <dbReference type="Pfam" id="PF00108"/>
    </source>
</evidence>
<dbReference type="Pfam" id="PF02803">
    <property type="entry name" value="Thiolase_C"/>
    <property type="match status" value="1"/>
</dbReference>
<evidence type="ECO:0000259" key="7">
    <source>
        <dbReference type="Pfam" id="PF02803"/>
    </source>
</evidence>
<feature type="active site" description="Acyl-thioester intermediate" evidence="4">
    <location>
        <position position="91"/>
    </location>
</feature>
<dbReference type="GO" id="GO:0003988">
    <property type="term" value="F:acetyl-CoA C-acyltransferase activity"/>
    <property type="evidence" value="ECO:0007669"/>
    <property type="project" value="UniProtKB-ARBA"/>
</dbReference>
<evidence type="ECO:0000313" key="8">
    <source>
        <dbReference type="EMBL" id="PRP93021.1"/>
    </source>
</evidence>
<dbReference type="PROSITE" id="PS00737">
    <property type="entry name" value="THIOLASE_2"/>
    <property type="match status" value="1"/>
</dbReference>
<dbReference type="AlphaFoldDB" id="A0A2S9XK14"/>
<dbReference type="NCBIfam" id="NF006090">
    <property type="entry name" value="PRK08242.1"/>
    <property type="match status" value="1"/>
</dbReference>
<dbReference type="PROSITE" id="PS00099">
    <property type="entry name" value="THIOLASE_3"/>
    <property type="match status" value="1"/>
</dbReference>
<evidence type="ECO:0000256" key="4">
    <source>
        <dbReference type="PIRSR" id="PIRSR000429-1"/>
    </source>
</evidence>
<dbReference type="PANTHER" id="PTHR43365:SF1">
    <property type="entry name" value="ACETYL-COA C-ACYLTRANSFERASE"/>
    <property type="match status" value="1"/>
</dbReference>
<evidence type="ECO:0000256" key="3">
    <source>
        <dbReference type="ARBA" id="ARBA00023315"/>
    </source>
</evidence>
<dbReference type="EC" id="2.3.1.-" evidence="8"/>
<feature type="domain" description="Thiolase C-terminal" evidence="7">
    <location>
        <begin position="279"/>
        <end position="400"/>
    </location>
</feature>
<dbReference type="PIRSF" id="PIRSF000429">
    <property type="entry name" value="Ac-CoA_Ac_transf"/>
    <property type="match status" value="1"/>
</dbReference>
<dbReference type="InterPro" id="IPR016039">
    <property type="entry name" value="Thiolase-like"/>
</dbReference>
<protein>
    <submittedName>
        <fullName evidence="8">Putative acyltransferase</fullName>
        <ecNumber evidence="8">2.3.1.-</ecNumber>
    </submittedName>
</protein>
<dbReference type="InterPro" id="IPR002155">
    <property type="entry name" value="Thiolase"/>
</dbReference>
<keyword evidence="3 5" id="KW-0012">Acyltransferase</keyword>
<dbReference type="Pfam" id="PF00108">
    <property type="entry name" value="Thiolase_N"/>
    <property type="match status" value="1"/>
</dbReference>
<proteinExistence type="inferred from homology"/>
<comment type="caution">
    <text evidence="8">The sequence shown here is derived from an EMBL/GenBank/DDBJ whole genome shotgun (WGS) entry which is preliminary data.</text>
</comment>
<dbReference type="NCBIfam" id="TIGR01930">
    <property type="entry name" value="AcCoA-C-Actrans"/>
    <property type="match status" value="1"/>
</dbReference>
<evidence type="ECO:0000256" key="1">
    <source>
        <dbReference type="ARBA" id="ARBA00010982"/>
    </source>
</evidence>
<feature type="domain" description="Thiolase N-terminal" evidence="6">
    <location>
        <begin position="5"/>
        <end position="227"/>
    </location>
</feature>
<evidence type="ECO:0000313" key="9">
    <source>
        <dbReference type="Proteomes" id="UP000237968"/>
    </source>
</evidence>
<dbReference type="EMBL" id="PVNK01000199">
    <property type="protein sequence ID" value="PRP93021.1"/>
    <property type="molecule type" value="Genomic_DNA"/>
</dbReference>
<evidence type="ECO:0000256" key="5">
    <source>
        <dbReference type="RuleBase" id="RU003557"/>
    </source>
</evidence>
<feature type="active site" description="Proton acceptor" evidence="4">
    <location>
        <position position="387"/>
    </location>
</feature>
<dbReference type="InterPro" id="IPR020616">
    <property type="entry name" value="Thiolase_N"/>
</dbReference>
<dbReference type="Gene3D" id="3.40.47.10">
    <property type="match status" value="2"/>
</dbReference>
<keyword evidence="2 5" id="KW-0808">Transferase</keyword>
<gene>
    <name evidence="8" type="primary">fadA_2</name>
    <name evidence="8" type="ORF">ENSA5_45820</name>
</gene>
<comment type="similarity">
    <text evidence="1 5">Belongs to the thiolase-like superfamily. Thiolase family.</text>
</comment>
<dbReference type="InterPro" id="IPR020610">
    <property type="entry name" value="Thiolase_AS"/>
</dbReference>
<name>A0A2S9XK14_9BACT</name>
<dbReference type="PANTHER" id="PTHR43365">
    <property type="entry name" value="BLR7806 PROTEIN"/>
    <property type="match status" value="1"/>
</dbReference>
<keyword evidence="9" id="KW-1185">Reference proteome</keyword>